<reference evidence="4 5" key="1">
    <citation type="submission" date="2016-05" db="EMBL/GenBank/DDBJ databases">
        <title>A degradative enzymes factory behind the ericoid mycorrhizal symbiosis.</title>
        <authorList>
            <consortium name="DOE Joint Genome Institute"/>
            <person name="Martino E."/>
            <person name="Morin E."/>
            <person name="Grelet G."/>
            <person name="Kuo A."/>
            <person name="Kohler A."/>
            <person name="Daghino S."/>
            <person name="Barry K."/>
            <person name="Choi C."/>
            <person name="Cichocki N."/>
            <person name="Clum A."/>
            <person name="Copeland A."/>
            <person name="Hainaut M."/>
            <person name="Haridas S."/>
            <person name="Labutti K."/>
            <person name="Lindquist E."/>
            <person name="Lipzen A."/>
            <person name="Khouja H.-R."/>
            <person name="Murat C."/>
            <person name="Ohm R."/>
            <person name="Olson A."/>
            <person name="Spatafora J."/>
            <person name="Veneault-Fourrey C."/>
            <person name="Henrissat B."/>
            <person name="Grigoriev I."/>
            <person name="Martin F."/>
            <person name="Perotto S."/>
        </authorList>
    </citation>
    <scope>NUCLEOTIDE SEQUENCE [LARGE SCALE GENOMIC DNA]</scope>
    <source>
        <strain evidence="4 5">UAMH 7357</strain>
    </source>
</reference>
<organism evidence="4 5">
    <name type="scientific">Hyaloscypha hepaticicola</name>
    <dbReference type="NCBI Taxonomy" id="2082293"/>
    <lineage>
        <taxon>Eukaryota</taxon>
        <taxon>Fungi</taxon>
        <taxon>Dikarya</taxon>
        <taxon>Ascomycota</taxon>
        <taxon>Pezizomycotina</taxon>
        <taxon>Leotiomycetes</taxon>
        <taxon>Helotiales</taxon>
        <taxon>Hyaloscyphaceae</taxon>
        <taxon>Hyaloscypha</taxon>
    </lineage>
</organism>
<dbReference type="PANTHER" id="PTHR22789">
    <property type="entry name" value="FUCULOSE PHOSPHATE ALDOLASE"/>
    <property type="match status" value="1"/>
</dbReference>
<dbReference type="InterPro" id="IPR001303">
    <property type="entry name" value="Aldolase_II/adducin_N"/>
</dbReference>
<dbReference type="PANTHER" id="PTHR22789:SF0">
    <property type="entry name" value="3-OXO-TETRONATE 4-PHOSPHATE DECARBOXYLASE-RELATED"/>
    <property type="match status" value="1"/>
</dbReference>
<evidence type="ECO:0000256" key="1">
    <source>
        <dbReference type="ARBA" id="ARBA00022723"/>
    </source>
</evidence>
<feature type="domain" description="Class II aldolase/adducin N-terminal" evidence="3">
    <location>
        <begin position="8"/>
        <end position="163"/>
    </location>
</feature>
<dbReference type="AlphaFoldDB" id="A0A2J6PTJ1"/>
<dbReference type="GO" id="GO:0016832">
    <property type="term" value="F:aldehyde-lyase activity"/>
    <property type="evidence" value="ECO:0007669"/>
    <property type="project" value="TreeGrafter"/>
</dbReference>
<accession>A0A2J6PTJ1</accession>
<sequence length="234" mass="25889">MSGDRAPALVFSHSDLIQYHVSDSTPVDPQSKKGYQERFIHSEIYKRFPEINSVIHSHSEAVLPYTMNGVAMKPTFHIAGFLGTHVPIYDIVPMYSEDDQQDMLVNSCRFGDSLASKFSSSGVGDLEHKVVLMANHGFTTVGTSIKQAVYRAIYTQVNATVQTNAITLRNAALGAGIGVEGELQYLNAKQVKGSLKMNDASQDRPWKLWIEEVEACGLYKNESKSTPSNETTRK</sequence>
<protein>
    <submittedName>
        <fullName evidence="4">Arad-like aldolase/epimerase</fullName>
    </submittedName>
</protein>
<evidence type="ECO:0000259" key="3">
    <source>
        <dbReference type="SMART" id="SM01007"/>
    </source>
</evidence>
<dbReference type="STRING" id="1745343.A0A2J6PTJ1"/>
<dbReference type="GO" id="GO:0019323">
    <property type="term" value="P:pentose catabolic process"/>
    <property type="evidence" value="ECO:0007669"/>
    <property type="project" value="TreeGrafter"/>
</dbReference>
<dbReference type="InterPro" id="IPR036409">
    <property type="entry name" value="Aldolase_II/adducin_N_sf"/>
</dbReference>
<dbReference type="Proteomes" id="UP000235672">
    <property type="component" value="Unassembled WGS sequence"/>
</dbReference>
<gene>
    <name evidence="4" type="ORF">NA56DRAFT_648775</name>
</gene>
<dbReference type="GO" id="GO:0046872">
    <property type="term" value="F:metal ion binding"/>
    <property type="evidence" value="ECO:0007669"/>
    <property type="project" value="UniProtKB-KW"/>
</dbReference>
<dbReference type="GO" id="GO:0005829">
    <property type="term" value="C:cytosol"/>
    <property type="evidence" value="ECO:0007669"/>
    <property type="project" value="TreeGrafter"/>
</dbReference>
<dbReference type="Gene3D" id="3.40.225.10">
    <property type="entry name" value="Class II aldolase/adducin N-terminal domain"/>
    <property type="match status" value="1"/>
</dbReference>
<proteinExistence type="predicted"/>
<dbReference type="SMART" id="SM01007">
    <property type="entry name" value="Aldolase_II"/>
    <property type="match status" value="1"/>
</dbReference>
<dbReference type="SUPFAM" id="SSF53639">
    <property type="entry name" value="AraD/HMP-PK domain-like"/>
    <property type="match status" value="1"/>
</dbReference>
<dbReference type="Pfam" id="PF00596">
    <property type="entry name" value="Aldolase_II"/>
    <property type="match status" value="1"/>
</dbReference>
<keyword evidence="5" id="KW-1185">Reference proteome</keyword>
<name>A0A2J6PTJ1_9HELO</name>
<evidence type="ECO:0000313" key="5">
    <source>
        <dbReference type="Proteomes" id="UP000235672"/>
    </source>
</evidence>
<evidence type="ECO:0000256" key="2">
    <source>
        <dbReference type="ARBA" id="ARBA00023239"/>
    </source>
</evidence>
<dbReference type="OrthoDB" id="2932980at2759"/>
<evidence type="ECO:0000313" key="4">
    <source>
        <dbReference type="EMBL" id="PMD17358.1"/>
    </source>
</evidence>
<keyword evidence="1" id="KW-0479">Metal-binding</keyword>
<keyword evidence="2" id="KW-0456">Lyase</keyword>
<dbReference type="InterPro" id="IPR050197">
    <property type="entry name" value="Aldolase_class_II_sugar_metab"/>
</dbReference>
<dbReference type="EMBL" id="KZ613500">
    <property type="protein sequence ID" value="PMD17358.1"/>
    <property type="molecule type" value="Genomic_DNA"/>
</dbReference>